<name>A0ABV5P2L2_9ACTN</name>
<dbReference type="RefSeq" id="WP_345410317.1">
    <property type="nucleotide sequence ID" value="NZ_BAAAXS010000002.1"/>
</dbReference>
<dbReference type="PANTHER" id="PTHR45982:SF1">
    <property type="entry name" value="REGULATOR OF CHROMOSOME CONDENSATION"/>
    <property type="match status" value="1"/>
</dbReference>
<proteinExistence type="predicted"/>
<accession>A0ABV5P2L2</accession>
<comment type="caution">
    <text evidence="5">The sequence shown here is derived from an EMBL/GenBank/DDBJ whole genome shotgun (WGS) entry which is preliminary data.</text>
</comment>
<feature type="compositionally biased region" description="Low complexity" evidence="3">
    <location>
        <begin position="73"/>
        <end position="83"/>
    </location>
</feature>
<keyword evidence="2" id="KW-0677">Repeat</keyword>
<dbReference type="InterPro" id="IPR000408">
    <property type="entry name" value="Reg_chr_condens"/>
</dbReference>
<reference evidence="5 6" key="1">
    <citation type="submission" date="2024-09" db="EMBL/GenBank/DDBJ databases">
        <authorList>
            <person name="Sun Q."/>
            <person name="Mori K."/>
        </authorList>
    </citation>
    <scope>NUCLEOTIDE SEQUENCE [LARGE SCALE GENOMIC DNA]</scope>
    <source>
        <strain evidence="5 6">JCM 3324</strain>
    </source>
</reference>
<dbReference type="Proteomes" id="UP001589568">
    <property type="component" value="Unassembled WGS sequence"/>
</dbReference>
<evidence type="ECO:0000256" key="2">
    <source>
        <dbReference type="ARBA" id="ARBA00022737"/>
    </source>
</evidence>
<feature type="region of interest" description="Disordered" evidence="3">
    <location>
        <begin position="73"/>
        <end position="99"/>
    </location>
</feature>
<evidence type="ECO:0000256" key="3">
    <source>
        <dbReference type="SAM" id="MobiDB-lite"/>
    </source>
</evidence>
<dbReference type="InterPro" id="IPR009091">
    <property type="entry name" value="RCC1/BLIP-II"/>
</dbReference>
<sequence>MATSGAFGERTRVVQERLCDQKVNDAGEVVESVSFLRRYQVTAEGAQVGAATDWQLDGRTPYETAGSIVTDCSSSAPAAAPEPCGGVESGSLEPEWEPVADPAGAETVSRTSPFMVTFDRQVSTTDTVVSVGGQPASLVPVAGTTYRVLMESPLPACAPATAEVLPVALNGCPDPAGKYVSAAVTARAEAQPAYAWGYNAYGRLGEGSTTGQTTPVEQKTGDLELVRIEGGVDAFSLGVDAAGQIWAWGYNGYGAFGDGTTTTSYEPVKSKMPPGVTAVDISASRYASAFVGSDGKVYTAGYGGYGQLGTGGTSSRSTWAPVPLSAAAVQVSCGNDHAIALLEDGTVWGWGYDGEGEASGQGVAGGNELTPVKATFPEGTVIREIAAGSYFNVAVDSAGKVWTWGIDNWQQLGNCDPDAVAKPLPAAITMPEGVTAAHVRAGYANGAFIATDGALWVWGSNVYGNCGQGTSGGTETCPVKVPLSAPVVDMEWGTDTAVALLDNGEVYAWGYGGSGEMGNGSTNAPNPTPLQVTALPDRDPTGVAVSDYSVFVTFSPKTC</sequence>
<keyword evidence="1" id="KW-0344">Guanine-nucleotide releasing factor</keyword>
<gene>
    <name evidence="5" type="ORF">ACFFR3_45595</name>
</gene>
<dbReference type="InterPro" id="IPR058923">
    <property type="entry name" value="RCC1-like_dom"/>
</dbReference>
<evidence type="ECO:0000259" key="4">
    <source>
        <dbReference type="Pfam" id="PF25390"/>
    </source>
</evidence>
<dbReference type="EMBL" id="JBHMCF010000057">
    <property type="protein sequence ID" value="MFB9476809.1"/>
    <property type="molecule type" value="Genomic_DNA"/>
</dbReference>
<dbReference type="Pfam" id="PF25390">
    <property type="entry name" value="WD40_RLD"/>
    <property type="match status" value="1"/>
</dbReference>
<dbReference type="PROSITE" id="PS00626">
    <property type="entry name" value="RCC1_2"/>
    <property type="match status" value="1"/>
</dbReference>
<dbReference type="PANTHER" id="PTHR45982">
    <property type="entry name" value="REGULATOR OF CHROMOSOME CONDENSATION"/>
    <property type="match status" value="1"/>
</dbReference>
<dbReference type="InterPro" id="IPR051553">
    <property type="entry name" value="Ran_GTPase-activating"/>
</dbReference>
<dbReference type="Gene3D" id="2.130.10.30">
    <property type="entry name" value="Regulator of chromosome condensation 1/beta-lactamase-inhibitor protein II"/>
    <property type="match status" value="2"/>
</dbReference>
<protein>
    <recommendedName>
        <fullName evidence="4">RCC1-like domain-containing protein</fullName>
    </recommendedName>
</protein>
<feature type="domain" description="RCC1-like" evidence="4">
    <location>
        <begin position="236"/>
        <end position="543"/>
    </location>
</feature>
<evidence type="ECO:0000313" key="5">
    <source>
        <dbReference type="EMBL" id="MFB9476809.1"/>
    </source>
</evidence>
<dbReference type="PROSITE" id="PS50012">
    <property type="entry name" value="RCC1_3"/>
    <property type="match status" value="6"/>
</dbReference>
<evidence type="ECO:0000256" key="1">
    <source>
        <dbReference type="ARBA" id="ARBA00022658"/>
    </source>
</evidence>
<dbReference type="PRINTS" id="PR00633">
    <property type="entry name" value="RCCNDNSATION"/>
</dbReference>
<evidence type="ECO:0000313" key="6">
    <source>
        <dbReference type="Proteomes" id="UP001589568"/>
    </source>
</evidence>
<organism evidence="5 6">
    <name type="scientific">Nonomuraea salmonea</name>
    <dbReference type="NCBI Taxonomy" id="46181"/>
    <lineage>
        <taxon>Bacteria</taxon>
        <taxon>Bacillati</taxon>
        <taxon>Actinomycetota</taxon>
        <taxon>Actinomycetes</taxon>
        <taxon>Streptosporangiales</taxon>
        <taxon>Streptosporangiaceae</taxon>
        <taxon>Nonomuraea</taxon>
    </lineage>
</organism>
<keyword evidence="6" id="KW-1185">Reference proteome</keyword>
<dbReference type="SUPFAM" id="SSF50985">
    <property type="entry name" value="RCC1/BLIP-II"/>
    <property type="match status" value="1"/>
</dbReference>